<evidence type="ECO:0000259" key="5">
    <source>
        <dbReference type="PROSITE" id="PS51525"/>
    </source>
</evidence>
<evidence type="ECO:0000313" key="6">
    <source>
        <dbReference type="EMBL" id="KAK2625917.1"/>
    </source>
</evidence>
<dbReference type="Proteomes" id="UP001285354">
    <property type="component" value="Unassembled WGS sequence"/>
</dbReference>
<name>A0AAD9SYL8_9HELO</name>
<dbReference type="CDD" id="cd05499">
    <property type="entry name" value="Bromo_BDF1_2_II"/>
    <property type="match status" value="1"/>
</dbReference>
<dbReference type="GO" id="GO:0005634">
    <property type="term" value="C:nucleus"/>
    <property type="evidence" value="ECO:0007669"/>
    <property type="project" value="TreeGrafter"/>
</dbReference>
<evidence type="ECO:0000259" key="4">
    <source>
        <dbReference type="PROSITE" id="PS50014"/>
    </source>
</evidence>
<feature type="compositionally biased region" description="Basic and acidic residues" evidence="3">
    <location>
        <begin position="503"/>
        <end position="514"/>
    </location>
</feature>
<protein>
    <recommendedName>
        <fullName evidence="8">Bromodomain-containing protein</fullName>
    </recommendedName>
</protein>
<dbReference type="PANTHER" id="PTHR22880:SF225">
    <property type="entry name" value="BROMODOMAIN-CONTAINING PROTEIN BET-1-RELATED"/>
    <property type="match status" value="1"/>
</dbReference>
<feature type="compositionally biased region" description="Acidic residues" evidence="3">
    <location>
        <begin position="913"/>
        <end position="923"/>
    </location>
</feature>
<dbReference type="GO" id="GO:0006338">
    <property type="term" value="P:chromatin remodeling"/>
    <property type="evidence" value="ECO:0007669"/>
    <property type="project" value="TreeGrafter"/>
</dbReference>
<dbReference type="InterPro" id="IPR036427">
    <property type="entry name" value="Bromodomain-like_sf"/>
</dbReference>
<feature type="region of interest" description="Disordered" evidence="3">
    <location>
        <begin position="845"/>
        <end position="923"/>
    </location>
</feature>
<dbReference type="PROSITE" id="PS50014">
    <property type="entry name" value="BROMODOMAIN_2"/>
    <property type="match status" value="2"/>
</dbReference>
<feature type="domain" description="NET" evidence="5">
    <location>
        <begin position="762"/>
        <end position="844"/>
    </location>
</feature>
<feature type="region of interest" description="Disordered" evidence="3">
    <location>
        <begin position="440"/>
        <end position="522"/>
    </location>
</feature>
<keyword evidence="7" id="KW-1185">Reference proteome</keyword>
<feature type="compositionally biased region" description="Polar residues" evidence="3">
    <location>
        <begin position="16"/>
        <end position="30"/>
    </location>
</feature>
<evidence type="ECO:0000256" key="2">
    <source>
        <dbReference type="PROSITE-ProRule" id="PRU00035"/>
    </source>
</evidence>
<feature type="region of interest" description="Disordered" evidence="3">
    <location>
        <begin position="174"/>
        <end position="258"/>
    </location>
</feature>
<dbReference type="InterPro" id="IPR018359">
    <property type="entry name" value="Bromodomain_CS"/>
</dbReference>
<feature type="compositionally biased region" description="Acidic residues" evidence="3">
    <location>
        <begin position="666"/>
        <end position="677"/>
    </location>
</feature>
<dbReference type="InterPro" id="IPR001487">
    <property type="entry name" value="Bromodomain"/>
</dbReference>
<reference evidence="6" key="1">
    <citation type="submission" date="2023-06" db="EMBL/GenBank/DDBJ databases">
        <title>Draft genome of Marssonina rosae.</title>
        <authorList>
            <person name="Cheng Q."/>
        </authorList>
    </citation>
    <scope>NUCLEOTIDE SEQUENCE</scope>
    <source>
        <strain evidence="6">R4</strain>
    </source>
</reference>
<dbReference type="AlphaFoldDB" id="A0AAD9SYL8"/>
<dbReference type="Pfam" id="PF17035">
    <property type="entry name" value="BET"/>
    <property type="match status" value="1"/>
</dbReference>
<evidence type="ECO:0008006" key="8">
    <source>
        <dbReference type="Google" id="ProtNLM"/>
    </source>
</evidence>
<dbReference type="GO" id="GO:0000785">
    <property type="term" value="C:chromatin"/>
    <property type="evidence" value="ECO:0007669"/>
    <property type="project" value="TreeGrafter"/>
</dbReference>
<feature type="region of interest" description="Disordered" evidence="3">
    <location>
        <begin position="89"/>
        <end position="118"/>
    </location>
</feature>
<feature type="region of interest" description="Disordered" evidence="3">
    <location>
        <begin position="293"/>
        <end position="328"/>
    </location>
</feature>
<feature type="domain" description="Bromo" evidence="4">
    <location>
        <begin position="374"/>
        <end position="425"/>
    </location>
</feature>
<feature type="compositionally biased region" description="Polar residues" evidence="3">
    <location>
        <begin position="480"/>
        <end position="490"/>
    </location>
</feature>
<evidence type="ECO:0000256" key="3">
    <source>
        <dbReference type="SAM" id="MobiDB-lite"/>
    </source>
</evidence>
<dbReference type="InterPro" id="IPR050935">
    <property type="entry name" value="Bromo_chromatin_reader"/>
</dbReference>
<dbReference type="Gene3D" id="1.20.920.10">
    <property type="entry name" value="Bromodomain-like"/>
    <property type="match status" value="2"/>
</dbReference>
<feature type="compositionally biased region" description="Basic residues" evidence="3">
    <location>
        <begin position="449"/>
        <end position="460"/>
    </location>
</feature>
<dbReference type="SUPFAM" id="SSF47370">
    <property type="entry name" value="Bromodomain"/>
    <property type="match status" value="2"/>
</dbReference>
<dbReference type="PROSITE" id="PS00633">
    <property type="entry name" value="BROMODOMAIN_1"/>
    <property type="match status" value="1"/>
</dbReference>
<feature type="region of interest" description="Disordered" evidence="3">
    <location>
        <begin position="1"/>
        <end position="64"/>
    </location>
</feature>
<dbReference type="SMART" id="SM00297">
    <property type="entry name" value="BROMO"/>
    <property type="match status" value="2"/>
</dbReference>
<organism evidence="6 7">
    <name type="scientific">Diplocarpon rosae</name>
    <dbReference type="NCBI Taxonomy" id="946125"/>
    <lineage>
        <taxon>Eukaryota</taxon>
        <taxon>Fungi</taxon>
        <taxon>Dikarya</taxon>
        <taxon>Ascomycota</taxon>
        <taxon>Pezizomycotina</taxon>
        <taxon>Leotiomycetes</taxon>
        <taxon>Helotiales</taxon>
        <taxon>Drepanopezizaceae</taxon>
        <taxon>Diplocarpon</taxon>
    </lineage>
</organism>
<keyword evidence="1 2" id="KW-0103">Bromodomain</keyword>
<dbReference type="PANTHER" id="PTHR22880">
    <property type="entry name" value="FALZ-RELATED BROMODOMAIN-CONTAINING PROTEINS"/>
    <property type="match status" value="1"/>
</dbReference>
<dbReference type="GO" id="GO:0006355">
    <property type="term" value="P:regulation of DNA-templated transcription"/>
    <property type="evidence" value="ECO:0007669"/>
    <property type="project" value="TreeGrafter"/>
</dbReference>
<dbReference type="PRINTS" id="PR00503">
    <property type="entry name" value="BROMODOMAIN"/>
</dbReference>
<feature type="compositionally biased region" description="Polar residues" evidence="3">
    <location>
        <begin position="96"/>
        <end position="118"/>
    </location>
</feature>
<dbReference type="PROSITE" id="PS51525">
    <property type="entry name" value="NET"/>
    <property type="match status" value="1"/>
</dbReference>
<dbReference type="InterPro" id="IPR027353">
    <property type="entry name" value="NET_dom"/>
</dbReference>
<feature type="region of interest" description="Disordered" evidence="3">
    <location>
        <begin position="735"/>
        <end position="771"/>
    </location>
</feature>
<dbReference type="Pfam" id="PF00439">
    <property type="entry name" value="Bromodomain"/>
    <property type="match status" value="2"/>
</dbReference>
<sequence>MVVMTSQDLGEVALEQKTQTQTQPVPSSDTMALDMNIDGTSTRDETLHENESSDVSVLKPAPAPVLPTDSVLEEVGAVKGLANVDEFASDQAVDAPTNSSLASQPESSPTLSQLPPRNITMELQPTTSTEAAQLESASQMDSVSAAIEAAIDDAAAPTGVPPIIEVQQSDLRHTSPLESAQTTEDVAAEPTQPTQEGLPDRDFDLDGAQLPTPQPEKESEVAGISANLSDSTSARPETLPERPVAPHATSPPSVADHSTIVHEQATPPETMVEPNDTEMLDAPLPLSAKIAREREEDDADAMEPSAKRTKTEDESFTAHNGEGSEQVSQQAIGTPISEYQVQVLSKAISTIVKTKHGINFKSPVLELWPALKGNYDMKIERPIDLRTMNSKLVNHKYPFMESFTADLHLLYHNSESFNGPIHDVTQAASLVRKSLLEKVANTPTEPYKPPKKEKKSKPKRPSPAPDTASRSHKAAPRDNGASQATSSAPSTYALDPGTNLPIIRRDSTMENGDRPKRRIMPPKSKDLVYQPVRSKNKKASTELKFCEEVLREVRKDKHASVNAAFQTPVDPVALNIPTYFTVIKKPMDLSTMDSKLKSGAYSNANEFEKDMRLMITNCLKFNPPGNVVHNIGRAMERLFDEQWSRKDQWIQEHTPAAYSPTSQSSDEGEDDDEDEEAQMNGGKDSLAAAKELLLEHQTKLITLMSAKNPDSFVISMQQDLVATVQKRVVAEYAEAEKRKTKKGKTAKAPKKAAPPPKKPSNSKKPGGRPKYLGTLEKEVISAGMMDLPEQLSLSVLEDIRREQPQLESGEDGTLELDIDVISQPLLWKIYNLVMEHNPEVEKAVKATMQQRESPRVVAKPPPRPKKNKPMSKIDQERNIKALQQKLGTYERASSGSHSQEPVMQSTEHQTESSGDEPSDSEEE</sequence>
<comment type="caution">
    <text evidence="6">The sequence shown here is derived from an EMBL/GenBank/DDBJ whole genome shotgun (WGS) entry which is preliminary data.</text>
</comment>
<feature type="compositionally biased region" description="Basic residues" evidence="3">
    <location>
        <begin position="738"/>
        <end position="750"/>
    </location>
</feature>
<feature type="compositionally biased region" description="Polar residues" evidence="3">
    <location>
        <begin position="891"/>
        <end position="907"/>
    </location>
</feature>
<dbReference type="EMBL" id="JAUBYV010000007">
    <property type="protein sequence ID" value="KAK2625917.1"/>
    <property type="molecule type" value="Genomic_DNA"/>
</dbReference>
<proteinExistence type="predicted"/>
<gene>
    <name evidence="6" type="ORF">QTJ16_005229</name>
</gene>
<feature type="compositionally biased region" description="Basic and acidic residues" evidence="3">
    <location>
        <begin position="41"/>
        <end position="51"/>
    </location>
</feature>
<feature type="domain" description="Bromo" evidence="4">
    <location>
        <begin position="557"/>
        <end position="629"/>
    </location>
</feature>
<accession>A0AAD9SYL8</accession>
<feature type="compositionally biased region" description="Polar residues" evidence="3">
    <location>
        <begin position="226"/>
        <end position="235"/>
    </location>
</feature>
<evidence type="ECO:0000313" key="7">
    <source>
        <dbReference type="Proteomes" id="UP001285354"/>
    </source>
</evidence>
<evidence type="ECO:0000256" key="1">
    <source>
        <dbReference type="ARBA" id="ARBA00023117"/>
    </source>
</evidence>
<feature type="region of interest" description="Disordered" evidence="3">
    <location>
        <begin position="653"/>
        <end position="680"/>
    </location>
</feature>